<evidence type="ECO:0000256" key="1">
    <source>
        <dbReference type="ARBA" id="ARBA00023242"/>
    </source>
</evidence>
<evidence type="ECO:0000313" key="4">
    <source>
        <dbReference type="EMBL" id="KAF2648347.1"/>
    </source>
</evidence>
<dbReference type="GO" id="GO:0045944">
    <property type="term" value="P:positive regulation of transcription by RNA polymerase II"/>
    <property type="evidence" value="ECO:0007669"/>
    <property type="project" value="TreeGrafter"/>
</dbReference>
<dbReference type="GO" id="GO:0009074">
    <property type="term" value="P:aromatic amino acid family catabolic process"/>
    <property type="evidence" value="ECO:0007669"/>
    <property type="project" value="TreeGrafter"/>
</dbReference>
<dbReference type="Gene3D" id="4.10.240.10">
    <property type="entry name" value="Zn(2)-C6 fungal-type DNA-binding domain"/>
    <property type="match status" value="1"/>
</dbReference>
<dbReference type="PROSITE" id="PS50048">
    <property type="entry name" value="ZN2_CY6_FUNGAL_2"/>
    <property type="match status" value="1"/>
</dbReference>
<dbReference type="OrthoDB" id="2262349at2759"/>
<dbReference type="InterPro" id="IPR001138">
    <property type="entry name" value="Zn2Cys6_DnaBD"/>
</dbReference>
<dbReference type="GO" id="GO:0005634">
    <property type="term" value="C:nucleus"/>
    <property type="evidence" value="ECO:0007669"/>
    <property type="project" value="TreeGrafter"/>
</dbReference>
<dbReference type="CDD" id="cd12148">
    <property type="entry name" value="fungal_TF_MHR"/>
    <property type="match status" value="1"/>
</dbReference>
<dbReference type="GO" id="GO:0000981">
    <property type="term" value="F:DNA-binding transcription factor activity, RNA polymerase II-specific"/>
    <property type="evidence" value="ECO:0007669"/>
    <property type="project" value="InterPro"/>
</dbReference>
<sequence>MSSPAPDGRPRRRNPALKRSYVACIPCRSRKVKCVIGQNPPCAKCEREHRDCRFDVHEKAWKQREAPKWARNAVGQSPRASRPAGHGDDTETPRSNGDAVSARSLAGTEKTVTSDAAASSTFTDRVVASMVTGPSDALDILFDAASQLSAHDVPPRHSVLPQLDFSSSHPIPIIKELSYPDDPVLDFWDTCRFVRQGWFTAQEAVTYVDLFYEFFAPLSPIVTEAYKPHDKHRALVCEEPLLCCTILTIASRFFVLPGAGGHSRSHFIHARLWQYCELLIRRVLFGQEKHSTAKTRVLGTLEALILITDWPPRSVHFPPETEGWDGLLISPAYDRHNRIQTNGSSPLIRWREDVFEPSRRCQRMSWMLLGTAVNLAYELGVFAERTSRPKPLAEDETRVLGIRKLLYIYTTQMSNRMGCSNILPDSFTSTGLLHSKLPSSNPAWDVHTDLCMSLARLGKMAATMFFPSPEYTKQQVLNGQYAILLEHFSPSLSRWHDDFISKTPELPSSIKHFLTIEFNYIKAYTHAISIQAVVEQALARDIPKIEDCRNGLLKECFRASDSGFIREVLSAGETIMKTTAALATTATLRYAPSRITTYITCASVLLLKAIFLCQAIEAPPEEFACARNLQALNDAILALKTSAIDDMDFPSRYATLIEKQLAKVGACSKDNDADAQGAAYHDDSLGDLEGQLHNSLLAPGSALGDIASESILPSISGFENWMPLPFDPSLAPFTSSHPYFTLGFELDSLDFLWNAADIGPIT</sequence>
<evidence type="ECO:0000256" key="2">
    <source>
        <dbReference type="SAM" id="MobiDB-lite"/>
    </source>
</evidence>
<dbReference type="AlphaFoldDB" id="A0A6A6SN11"/>
<dbReference type="PANTHER" id="PTHR31644:SF3">
    <property type="entry name" value="ZN(II)2CYS6 TRANSCRIPTION FACTOR (EUROFUNG)"/>
    <property type="match status" value="1"/>
</dbReference>
<dbReference type="SMART" id="SM00066">
    <property type="entry name" value="GAL4"/>
    <property type="match status" value="1"/>
</dbReference>
<gene>
    <name evidence="4" type="ORF">K491DRAFT_612950</name>
</gene>
<feature type="domain" description="Zn(2)-C6 fungal-type" evidence="3">
    <location>
        <begin position="23"/>
        <end position="54"/>
    </location>
</feature>
<dbReference type="PROSITE" id="PS00463">
    <property type="entry name" value="ZN2_CY6_FUNGAL_1"/>
    <property type="match status" value="1"/>
</dbReference>
<dbReference type="InterPro" id="IPR036864">
    <property type="entry name" value="Zn2-C6_fun-type_DNA-bd_sf"/>
</dbReference>
<evidence type="ECO:0000259" key="3">
    <source>
        <dbReference type="PROSITE" id="PS50048"/>
    </source>
</evidence>
<evidence type="ECO:0000313" key="5">
    <source>
        <dbReference type="Proteomes" id="UP000799324"/>
    </source>
</evidence>
<dbReference type="SUPFAM" id="SSF57701">
    <property type="entry name" value="Zn2/Cys6 DNA-binding domain"/>
    <property type="match status" value="1"/>
</dbReference>
<protein>
    <recommendedName>
        <fullName evidence="3">Zn(2)-C6 fungal-type domain-containing protein</fullName>
    </recommendedName>
</protein>
<keyword evidence="5" id="KW-1185">Reference proteome</keyword>
<dbReference type="EMBL" id="MU004543">
    <property type="protein sequence ID" value="KAF2648347.1"/>
    <property type="molecule type" value="Genomic_DNA"/>
</dbReference>
<feature type="region of interest" description="Disordered" evidence="2">
    <location>
        <begin position="63"/>
        <end position="114"/>
    </location>
</feature>
<accession>A0A6A6SN11</accession>
<dbReference type="Pfam" id="PF00172">
    <property type="entry name" value="Zn_clus"/>
    <property type="match status" value="1"/>
</dbReference>
<dbReference type="GO" id="GO:0008270">
    <property type="term" value="F:zinc ion binding"/>
    <property type="evidence" value="ECO:0007669"/>
    <property type="project" value="InterPro"/>
</dbReference>
<dbReference type="PANTHER" id="PTHR31644">
    <property type="entry name" value="TRANSCRIPTIONAL ACTIVATOR ARO80-RELATED"/>
    <property type="match status" value="1"/>
</dbReference>
<proteinExistence type="predicted"/>
<dbReference type="InterPro" id="IPR052780">
    <property type="entry name" value="AAA_Catabolism_Regulators"/>
</dbReference>
<dbReference type="CDD" id="cd00067">
    <property type="entry name" value="GAL4"/>
    <property type="match status" value="1"/>
</dbReference>
<keyword evidence="1" id="KW-0539">Nucleus</keyword>
<name>A0A6A6SN11_9PLEO</name>
<dbReference type="Proteomes" id="UP000799324">
    <property type="component" value="Unassembled WGS sequence"/>
</dbReference>
<reference evidence="4" key="1">
    <citation type="journal article" date="2020" name="Stud. Mycol.">
        <title>101 Dothideomycetes genomes: a test case for predicting lifestyles and emergence of pathogens.</title>
        <authorList>
            <person name="Haridas S."/>
            <person name="Albert R."/>
            <person name="Binder M."/>
            <person name="Bloem J."/>
            <person name="Labutti K."/>
            <person name="Salamov A."/>
            <person name="Andreopoulos B."/>
            <person name="Baker S."/>
            <person name="Barry K."/>
            <person name="Bills G."/>
            <person name="Bluhm B."/>
            <person name="Cannon C."/>
            <person name="Castanera R."/>
            <person name="Culley D."/>
            <person name="Daum C."/>
            <person name="Ezra D."/>
            <person name="Gonzalez J."/>
            <person name="Henrissat B."/>
            <person name="Kuo A."/>
            <person name="Liang C."/>
            <person name="Lipzen A."/>
            <person name="Lutzoni F."/>
            <person name="Magnuson J."/>
            <person name="Mondo S."/>
            <person name="Nolan M."/>
            <person name="Ohm R."/>
            <person name="Pangilinan J."/>
            <person name="Park H.-J."/>
            <person name="Ramirez L."/>
            <person name="Alfaro M."/>
            <person name="Sun H."/>
            <person name="Tritt A."/>
            <person name="Yoshinaga Y."/>
            <person name="Zwiers L.-H."/>
            <person name="Turgeon B."/>
            <person name="Goodwin S."/>
            <person name="Spatafora J."/>
            <person name="Crous P."/>
            <person name="Grigoriev I."/>
        </authorList>
    </citation>
    <scope>NUCLEOTIDE SEQUENCE</scope>
    <source>
        <strain evidence="4">CBS 122681</strain>
    </source>
</reference>
<organism evidence="4 5">
    <name type="scientific">Lophiostoma macrostomum CBS 122681</name>
    <dbReference type="NCBI Taxonomy" id="1314788"/>
    <lineage>
        <taxon>Eukaryota</taxon>
        <taxon>Fungi</taxon>
        <taxon>Dikarya</taxon>
        <taxon>Ascomycota</taxon>
        <taxon>Pezizomycotina</taxon>
        <taxon>Dothideomycetes</taxon>
        <taxon>Pleosporomycetidae</taxon>
        <taxon>Pleosporales</taxon>
        <taxon>Lophiostomataceae</taxon>
        <taxon>Lophiostoma</taxon>
    </lineage>
</organism>